<organism evidence="2 3">
    <name type="scientific">Scophthalmus maximus</name>
    <name type="common">Turbot</name>
    <name type="synonym">Psetta maxima</name>
    <dbReference type="NCBI Taxonomy" id="52904"/>
    <lineage>
        <taxon>Eukaryota</taxon>
        <taxon>Metazoa</taxon>
        <taxon>Chordata</taxon>
        <taxon>Craniata</taxon>
        <taxon>Vertebrata</taxon>
        <taxon>Euteleostomi</taxon>
        <taxon>Actinopterygii</taxon>
        <taxon>Neopterygii</taxon>
        <taxon>Teleostei</taxon>
        <taxon>Neoteleostei</taxon>
        <taxon>Acanthomorphata</taxon>
        <taxon>Carangaria</taxon>
        <taxon>Pleuronectiformes</taxon>
        <taxon>Pleuronectoidei</taxon>
        <taxon>Scophthalmidae</taxon>
        <taxon>Scophthalmus</taxon>
    </lineage>
</organism>
<feature type="non-terminal residue" evidence="2">
    <location>
        <position position="60"/>
    </location>
</feature>
<evidence type="ECO:0000313" key="2">
    <source>
        <dbReference type="EMBL" id="KAF0045557.1"/>
    </source>
</evidence>
<sequence>STHPSLSSAPSPVTPPPPPRSTASPATPSHSTLNLNTGLWRMGKKNGDVSNYITDFAANL</sequence>
<evidence type="ECO:0000313" key="3">
    <source>
        <dbReference type="Proteomes" id="UP000438429"/>
    </source>
</evidence>
<dbReference type="EMBL" id="VEVO01000002">
    <property type="protein sequence ID" value="KAF0045557.1"/>
    <property type="molecule type" value="Genomic_DNA"/>
</dbReference>
<protein>
    <submittedName>
        <fullName evidence="2">Uncharacterized protein</fullName>
    </submittedName>
</protein>
<feature type="compositionally biased region" description="Low complexity" evidence="1">
    <location>
        <begin position="21"/>
        <end position="32"/>
    </location>
</feature>
<gene>
    <name evidence="2" type="ORF">F2P81_002086</name>
</gene>
<evidence type="ECO:0000256" key="1">
    <source>
        <dbReference type="SAM" id="MobiDB-lite"/>
    </source>
</evidence>
<name>A0A6A4TFX7_SCOMX</name>
<proteinExistence type="predicted"/>
<reference evidence="2 3" key="1">
    <citation type="submission" date="2019-06" db="EMBL/GenBank/DDBJ databases">
        <title>Draft genomes of female and male turbot (Scophthalmus maximus).</title>
        <authorList>
            <person name="Xu H."/>
            <person name="Xu X.-W."/>
            <person name="Shao C."/>
            <person name="Chen S."/>
        </authorList>
    </citation>
    <scope>NUCLEOTIDE SEQUENCE [LARGE SCALE GENOMIC DNA]</scope>
    <source>
        <strain evidence="2">Ysfricsl-2016a</strain>
        <tissue evidence="2">Blood</tissue>
    </source>
</reference>
<dbReference type="Proteomes" id="UP000438429">
    <property type="component" value="Unassembled WGS sequence"/>
</dbReference>
<dbReference type="AlphaFoldDB" id="A0A6A4TFX7"/>
<feature type="non-terminal residue" evidence="2">
    <location>
        <position position="1"/>
    </location>
</feature>
<accession>A0A6A4TFX7</accession>
<feature type="region of interest" description="Disordered" evidence="1">
    <location>
        <begin position="1"/>
        <end position="36"/>
    </location>
</feature>
<feature type="compositionally biased region" description="Low complexity" evidence="1">
    <location>
        <begin position="1"/>
        <end position="11"/>
    </location>
</feature>
<comment type="caution">
    <text evidence="2">The sequence shown here is derived from an EMBL/GenBank/DDBJ whole genome shotgun (WGS) entry which is preliminary data.</text>
</comment>